<feature type="region of interest" description="Disordered" evidence="2">
    <location>
        <begin position="306"/>
        <end position="343"/>
    </location>
</feature>
<evidence type="ECO:0000256" key="1">
    <source>
        <dbReference type="SAM" id="Coils"/>
    </source>
</evidence>
<accession>A0ABR2KXW4</accession>
<feature type="coiled-coil region" evidence="1">
    <location>
        <begin position="149"/>
        <end position="179"/>
    </location>
</feature>
<gene>
    <name evidence="3" type="ORF">M9Y10_024046</name>
</gene>
<evidence type="ECO:0000256" key="2">
    <source>
        <dbReference type="SAM" id="MobiDB-lite"/>
    </source>
</evidence>
<evidence type="ECO:0000313" key="4">
    <source>
        <dbReference type="Proteomes" id="UP001470230"/>
    </source>
</evidence>
<keyword evidence="4" id="KW-1185">Reference proteome</keyword>
<dbReference type="EMBL" id="JAPFFF010000003">
    <property type="protein sequence ID" value="KAK8895576.1"/>
    <property type="molecule type" value="Genomic_DNA"/>
</dbReference>
<proteinExistence type="predicted"/>
<keyword evidence="1" id="KW-0175">Coiled coil</keyword>
<comment type="caution">
    <text evidence="3">The sequence shown here is derived from an EMBL/GenBank/DDBJ whole genome shotgun (WGS) entry which is preliminary data.</text>
</comment>
<sequence length="375" mass="43253">MSFDAQQILSTLYQNPPEMFEVKKAALTKSSFSPPGISPKRQYSEAPVFQVMPPPNFNINESAFDSEETSDFPIINMNQRKSYIPTRNNNIGNPNFKTGTSFASASSLYQPEEDKYFPYSESHLRALFDDYNLTISHQQLELFQIAQNIERIRKLIKINENEKNELAQLLNEVEESSAETFTESQGDDDVETQITETLRQNFQDSRQLSEEMEKVSDFTEQIELYQNFNEKCKRYVNSDISKETDDIIEKLSKTVENNDNQMNETVKSYELKVKQKDAIIAELQERIMKIKNPDYDPNKDPNIQVDSFSPKRDNVQPLQKNEGFPAAMNDGNPSMKKAEPFPSFQNTEAFPSLIKKNNSFPNIQHIEAFPSIKKK</sequence>
<protein>
    <submittedName>
        <fullName evidence="3">Uncharacterized protein</fullName>
    </submittedName>
</protein>
<name>A0ABR2KXW4_9EUKA</name>
<organism evidence="3 4">
    <name type="scientific">Tritrichomonas musculus</name>
    <dbReference type="NCBI Taxonomy" id="1915356"/>
    <lineage>
        <taxon>Eukaryota</taxon>
        <taxon>Metamonada</taxon>
        <taxon>Parabasalia</taxon>
        <taxon>Tritrichomonadida</taxon>
        <taxon>Tritrichomonadidae</taxon>
        <taxon>Tritrichomonas</taxon>
    </lineage>
</organism>
<dbReference type="Proteomes" id="UP001470230">
    <property type="component" value="Unassembled WGS sequence"/>
</dbReference>
<evidence type="ECO:0000313" key="3">
    <source>
        <dbReference type="EMBL" id="KAK8895576.1"/>
    </source>
</evidence>
<reference evidence="3 4" key="1">
    <citation type="submission" date="2024-04" db="EMBL/GenBank/DDBJ databases">
        <title>Tritrichomonas musculus Genome.</title>
        <authorList>
            <person name="Alves-Ferreira E."/>
            <person name="Grigg M."/>
            <person name="Lorenzi H."/>
            <person name="Galac M."/>
        </authorList>
    </citation>
    <scope>NUCLEOTIDE SEQUENCE [LARGE SCALE GENOMIC DNA]</scope>
    <source>
        <strain evidence="3 4">EAF2021</strain>
    </source>
</reference>